<keyword evidence="1" id="KW-1133">Transmembrane helix</keyword>
<keyword evidence="1" id="KW-0472">Membrane</keyword>
<proteinExistence type="predicted"/>
<sequence length="101" mass="12107">MIKFFKKEQNFKKESLWLNINFYWKLFVCIIFITIILASFFGYYFFMQINKEFTPIVDDDGGRAETIKKERIEKVLEYFSLRKQKSSQILKSPSSIVDPSL</sequence>
<evidence type="ECO:0000313" key="2">
    <source>
        <dbReference type="EMBL" id="OGI79115.1"/>
    </source>
</evidence>
<dbReference type="Proteomes" id="UP000177052">
    <property type="component" value="Unassembled WGS sequence"/>
</dbReference>
<reference evidence="2 3" key="1">
    <citation type="journal article" date="2016" name="Nat. Commun.">
        <title>Thousands of microbial genomes shed light on interconnected biogeochemical processes in an aquifer system.</title>
        <authorList>
            <person name="Anantharaman K."/>
            <person name="Brown C.T."/>
            <person name="Hug L.A."/>
            <person name="Sharon I."/>
            <person name="Castelle C.J."/>
            <person name="Probst A.J."/>
            <person name="Thomas B.C."/>
            <person name="Singh A."/>
            <person name="Wilkins M.J."/>
            <person name="Karaoz U."/>
            <person name="Brodie E.L."/>
            <person name="Williams K.H."/>
            <person name="Hubbard S.S."/>
            <person name="Banfield J.F."/>
        </authorList>
    </citation>
    <scope>NUCLEOTIDE SEQUENCE [LARGE SCALE GENOMIC DNA]</scope>
</reference>
<organism evidence="2 3">
    <name type="scientific">Candidatus Nomurabacteria bacterium RIFCSPHIGHO2_12_FULL_37_29</name>
    <dbReference type="NCBI Taxonomy" id="1801759"/>
    <lineage>
        <taxon>Bacteria</taxon>
        <taxon>Candidatus Nomuraibacteriota</taxon>
    </lineage>
</organism>
<evidence type="ECO:0000313" key="3">
    <source>
        <dbReference type="Proteomes" id="UP000177052"/>
    </source>
</evidence>
<dbReference type="AlphaFoldDB" id="A0A1F6WBP9"/>
<protein>
    <submittedName>
        <fullName evidence="2">Uncharacterized protein</fullName>
    </submittedName>
</protein>
<evidence type="ECO:0000256" key="1">
    <source>
        <dbReference type="SAM" id="Phobius"/>
    </source>
</evidence>
<dbReference type="EMBL" id="MFUJ01000028">
    <property type="protein sequence ID" value="OGI79115.1"/>
    <property type="molecule type" value="Genomic_DNA"/>
</dbReference>
<accession>A0A1F6WBP9</accession>
<gene>
    <name evidence="2" type="ORF">A3F19_02865</name>
</gene>
<keyword evidence="1" id="KW-0812">Transmembrane</keyword>
<name>A0A1F6WBP9_9BACT</name>
<comment type="caution">
    <text evidence="2">The sequence shown here is derived from an EMBL/GenBank/DDBJ whole genome shotgun (WGS) entry which is preliminary data.</text>
</comment>
<feature type="transmembrane region" description="Helical" evidence="1">
    <location>
        <begin position="22"/>
        <end position="46"/>
    </location>
</feature>